<sequence length="966" mass="107433">MIRLHNIIYRRLSLLSSSTSSSSSLLLCPTFLSLNLHSSIHPPGSALRTARKVLSKTHIMTLSRFHSLAPVRAVAAEDGGGSGGGSNGSAGASLIEDDESDSIGCNYRLPAPEIRDIVDAPPLPALSFSPQRDKILFLKRRALPPLEELARPEEKLAGIRIDGKCNTRSRMSFYTGIGIHQLMHDGTLGPEKEVHGFPDGAKINFVSWSHDGRHLSFSIRGDEEDNSSGKLRVWVADVETGVAQSLFKSPDVYLNAVFDNYVWVDNSTLLVCTIPLSRKDPPPKPLVPSGPKIQSNEQKNVIQVRTFQDLLKDEYDEDLFEYYATSQLVLASLDGKVKPIGPAAVYTSLDPSPDEKYILISSIHRPYSFIVPCGRFPKKVDVWTTEGKFVRELCDLPLAEDIPIAFNSVRKGMRSINWRADKPSTLYWVETQDGGDAKVEVSPRDIVYSQPAELQDDEQPEILHKVDLRYGGISWCDDSLALVYESWYKTRRTRTWVISPGLKDSSPRILFDRSSEDVYSDPGSPMLRRTPAGTYVIAKIKRENDPGIYLLLNGSGATPEGNIPFLDLFNINTGEKERIWESDKEKYYETVVALMSDQSDGDMHVDQLKILISKESKTENTQYFLQCWPDKKKFQITNFPHPYPQLASLQKEMIRYQRKDGVQLTATLYLPPGYDPSKDGPLPCLVWSYPGEFKSKDAAGQVRGSPNEFAGIGPTSALLWLARGFAILSGPTIPIIGEGDEEANDRYVEQLVASAEAAVEEVVRRGIAHPNKIAIGGHSYGAFMTANLLAHAPHLFCCGIARSGAYNRTLTPFGFQNEDRTLWEATNTYVEMSPFMSANKIKKPILLIHGEEDNNPGTLTMQSDRFFNALKGHGALCRLVVLPYESHGYASRESIMHVLWETDRWLQKYCVSASDVVPDVRNGKDEPNEVTDISDNKAVPASGGGSAEGLDREWEACQSLRRASLW</sequence>
<dbReference type="GO" id="GO:0009570">
    <property type="term" value="C:chloroplast stroma"/>
    <property type="evidence" value="ECO:0007669"/>
    <property type="project" value="UniProtKB-SubCell"/>
</dbReference>
<evidence type="ECO:0000259" key="12">
    <source>
        <dbReference type="Pfam" id="PF00326"/>
    </source>
</evidence>
<dbReference type="Pfam" id="PF00326">
    <property type="entry name" value="Peptidase_S9"/>
    <property type="match status" value="1"/>
</dbReference>
<evidence type="ECO:0000256" key="5">
    <source>
        <dbReference type="ARBA" id="ARBA00022801"/>
    </source>
</evidence>
<organism evidence="13 14">
    <name type="scientific">Stephania cephalantha</name>
    <dbReference type="NCBI Taxonomy" id="152367"/>
    <lineage>
        <taxon>Eukaryota</taxon>
        <taxon>Viridiplantae</taxon>
        <taxon>Streptophyta</taxon>
        <taxon>Embryophyta</taxon>
        <taxon>Tracheophyta</taxon>
        <taxon>Spermatophyta</taxon>
        <taxon>Magnoliopsida</taxon>
        <taxon>Ranunculales</taxon>
        <taxon>Menispermaceae</taxon>
        <taxon>Menispermoideae</taxon>
        <taxon>Cissampelideae</taxon>
        <taxon>Stephania</taxon>
    </lineage>
</organism>
<dbReference type="PANTHER" id="PTHR42776">
    <property type="entry name" value="SERINE PEPTIDASE S9 FAMILY MEMBER"/>
    <property type="match status" value="1"/>
</dbReference>
<dbReference type="GO" id="GO:0004252">
    <property type="term" value="F:serine-type endopeptidase activity"/>
    <property type="evidence" value="ECO:0007669"/>
    <property type="project" value="TreeGrafter"/>
</dbReference>
<reference evidence="13 14" key="1">
    <citation type="submission" date="2024-01" db="EMBL/GenBank/DDBJ databases">
        <title>Genome assemblies of Stephania.</title>
        <authorList>
            <person name="Yang L."/>
        </authorList>
    </citation>
    <scope>NUCLEOTIDE SEQUENCE [LARGE SCALE GENOMIC DNA]</scope>
    <source>
        <strain evidence="13">JXDWG</strain>
        <tissue evidence="13">Leaf</tissue>
    </source>
</reference>
<keyword evidence="5" id="KW-0378">Hydrolase</keyword>
<dbReference type="InterPro" id="IPR029058">
    <property type="entry name" value="AB_hydrolase_fold"/>
</dbReference>
<comment type="caution">
    <text evidence="13">The sequence shown here is derived from an EMBL/GenBank/DDBJ whole genome shotgun (WGS) entry which is preliminary data.</text>
</comment>
<keyword evidence="7" id="KW-0809">Transit peptide</keyword>
<dbReference type="GO" id="GO:0006508">
    <property type="term" value="P:proteolysis"/>
    <property type="evidence" value="ECO:0007669"/>
    <property type="project" value="UniProtKB-KW"/>
</dbReference>
<evidence type="ECO:0000256" key="6">
    <source>
        <dbReference type="ARBA" id="ARBA00022825"/>
    </source>
</evidence>
<evidence type="ECO:0000256" key="11">
    <source>
        <dbReference type="SAM" id="MobiDB-lite"/>
    </source>
</evidence>
<dbReference type="SUPFAM" id="SSF82171">
    <property type="entry name" value="DPP6 N-terminal domain-like"/>
    <property type="match status" value="1"/>
</dbReference>
<name>A0AAP0PCK4_9MAGN</name>
<dbReference type="Gene3D" id="3.40.50.1820">
    <property type="entry name" value="alpha/beta hydrolase"/>
    <property type="match status" value="1"/>
</dbReference>
<keyword evidence="2" id="KW-0150">Chloroplast</keyword>
<evidence type="ECO:0000256" key="2">
    <source>
        <dbReference type="ARBA" id="ARBA00022528"/>
    </source>
</evidence>
<keyword evidence="14" id="KW-1185">Reference proteome</keyword>
<protein>
    <recommendedName>
        <fullName evidence="10">Probable glutamyl endopeptidase, chloroplastic</fullName>
    </recommendedName>
</protein>
<evidence type="ECO:0000313" key="14">
    <source>
        <dbReference type="Proteomes" id="UP001419268"/>
    </source>
</evidence>
<comment type="function">
    <text evidence="8">Serine-type protease active in vitro against the LHCII N-terminal. Cleaves its substrate on the carboxy-side of Glu residues.</text>
</comment>
<evidence type="ECO:0000313" key="13">
    <source>
        <dbReference type="EMBL" id="KAK9139192.1"/>
    </source>
</evidence>
<dbReference type="InterPro" id="IPR001375">
    <property type="entry name" value="Peptidase_S9_cat"/>
</dbReference>
<gene>
    <name evidence="13" type="ORF">Scep_008873</name>
</gene>
<keyword evidence="4" id="KW-0645">Protease</keyword>
<evidence type="ECO:0000256" key="7">
    <source>
        <dbReference type="ARBA" id="ARBA00022946"/>
    </source>
</evidence>
<evidence type="ECO:0000256" key="9">
    <source>
        <dbReference type="ARBA" id="ARBA00060950"/>
    </source>
</evidence>
<dbReference type="FunFam" id="3.40.50.1820:FF:000049">
    <property type="entry name" value="probable glutamyl endopeptidase, chloroplastic"/>
    <property type="match status" value="1"/>
</dbReference>
<dbReference type="SUPFAM" id="SSF53474">
    <property type="entry name" value="alpha/beta-Hydrolases"/>
    <property type="match status" value="1"/>
</dbReference>
<accession>A0AAP0PCK4</accession>
<keyword evidence="3" id="KW-0934">Plastid</keyword>
<proteinExistence type="inferred from homology"/>
<evidence type="ECO:0000256" key="8">
    <source>
        <dbReference type="ARBA" id="ARBA00054431"/>
    </source>
</evidence>
<evidence type="ECO:0000256" key="4">
    <source>
        <dbReference type="ARBA" id="ARBA00022670"/>
    </source>
</evidence>
<evidence type="ECO:0000256" key="1">
    <source>
        <dbReference type="ARBA" id="ARBA00004470"/>
    </source>
</evidence>
<feature type="region of interest" description="Disordered" evidence="11">
    <location>
        <begin position="920"/>
        <end position="952"/>
    </location>
</feature>
<dbReference type="PANTHER" id="PTHR42776:SF28">
    <property type="entry name" value="GLUTAMYL ENDOPEPTIDASE, CHLOROPLASTIC-RELATED"/>
    <property type="match status" value="1"/>
</dbReference>
<evidence type="ECO:0000256" key="10">
    <source>
        <dbReference type="ARBA" id="ARBA00073000"/>
    </source>
</evidence>
<comment type="subcellular location">
    <subcellularLocation>
        <location evidence="1">Plastid</location>
        <location evidence="1">Chloroplast stroma</location>
    </subcellularLocation>
</comment>
<keyword evidence="6" id="KW-0720">Serine protease</keyword>
<dbReference type="EMBL" id="JBBNAG010000004">
    <property type="protein sequence ID" value="KAK9139192.1"/>
    <property type="molecule type" value="Genomic_DNA"/>
</dbReference>
<comment type="similarity">
    <text evidence="9">Belongs to the peptidase S9D family.</text>
</comment>
<evidence type="ECO:0000256" key="3">
    <source>
        <dbReference type="ARBA" id="ARBA00022640"/>
    </source>
</evidence>
<dbReference type="Proteomes" id="UP001419268">
    <property type="component" value="Unassembled WGS sequence"/>
</dbReference>
<feature type="domain" description="Peptidase S9 prolyl oligopeptidase catalytic" evidence="12">
    <location>
        <begin position="756"/>
        <end position="909"/>
    </location>
</feature>
<dbReference type="AlphaFoldDB" id="A0AAP0PCK4"/>